<keyword evidence="6 8" id="KW-1133">Transmembrane helix</keyword>
<dbReference type="InterPro" id="IPR044644">
    <property type="entry name" value="DinF-like"/>
</dbReference>
<feature type="transmembrane region" description="Helical" evidence="8">
    <location>
        <begin position="315"/>
        <end position="340"/>
    </location>
</feature>
<keyword evidence="4" id="KW-1003">Cell membrane</keyword>
<feature type="transmembrane region" description="Helical" evidence="8">
    <location>
        <begin position="382"/>
        <end position="401"/>
    </location>
</feature>
<evidence type="ECO:0000256" key="7">
    <source>
        <dbReference type="ARBA" id="ARBA00023136"/>
    </source>
</evidence>
<feature type="transmembrane region" description="Helical" evidence="8">
    <location>
        <begin position="135"/>
        <end position="159"/>
    </location>
</feature>
<dbReference type="CDD" id="cd13136">
    <property type="entry name" value="MATE_DinF_like"/>
    <property type="match status" value="1"/>
</dbReference>
<dbReference type="Proteomes" id="UP000829069">
    <property type="component" value="Chromosome"/>
</dbReference>
<name>A0ABY3WAW5_9MICC</name>
<evidence type="ECO:0000256" key="5">
    <source>
        <dbReference type="ARBA" id="ARBA00022692"/>
    </source>
</evidence>
<evidence type="ECO:0000256" key="8">
    <source>
        <dbReference type="SAM" id="Phobius"/>
    </source>
</evidence>
<evidence type="ECO:0000256" key="1">
    <source>
        <dbReference type="ARBA" id="ARBA00004651"/>
    </source>
</evidence>
<dbReference type="PANTHER" id="PTHR42893:SF46">
    <property type="entry name" value="PROTEIN DETOXIFICATION 44, CHLOROPLASTIC"/>
    <property type="match status" value="1"/>
</dbReference>
<feature type="transmembrane region" description="Helical" evidence="8">
    <location>
        <begin position="352"/>
        <end position="370"/>
    </location>
</feature>
<dbReference type="NCBIfam" id="TIGR00797">
    <property type="entry name" value="matE"/>
    <property type="match status" value="1"/>
</dbReference>
<feature type="transmembrane region" description="Helical" evidence="8">
    <location>
        <begin position="200"/>
        <end position="218"/>
    </location>
</feature>
<keyword evidence="3" id="KW-0813">Transport</keyword>
<protein>
    <submittedName>
        <fullName evidence="9">MATE family efflux transporter</fullName>
    </submittedName>
</protein>
<dbReference type="EMBL" id="CP093326">
    <property type="protein sequence ID" value="UNK47499.1"/>
    <property type="molecule type" value="Genomic_DNA"/>
</dbReference>
<reference evidence="9 10" key="1">
    <citation type="submission" date="2022-03" db="EMBL/GenBank/DDBJ databases">
        <title>Isotopic signatures of nitrous oxide derived from detoxification processes.</title>
        <authorList>
            <person name="Behrendt U."/>
            <person name="Buchen C."/>
            <person name="Well R."/>
            <person name="Ulrich A."/>
            <person name="Rohe L."/>
            <person name="Kolb S."/>
            <person name="Schloter M."/>
            <person name="Horn M.A."/>
            <person name="Augustin J."/>
        </authorList>
    </citation>
    <scope>NUCLEOTIDE SEQUENCE [LARGE SCALE GENOMIC DNA]</scope>
    <source>
        <strain evidence="9 10">S4-C24</strain>
    </source>
</reference>
<comment type="similarity">
    <text evidence="2">Belongs to the multi antimicrobial extrusion (MATE) (TC 2.A.66.1) family.</text>
</comment>
<feature type="transmembrane region" description="Helical" evidence="8">
    <location>
        <begin position="413"/>
        <end position="433"/>
    </location>
</feature>
<feature type="transmembrane region" description="Helical" evidence="8">
    <location>
        <begin position="51"/>
        <end position="71"/>
    </location>
</feature>
<gene>
    <name evidence="9" type="ORF">MNQ99_01685</name>
</gene>
<accession>A0ABY3WAW5</accession>
<sequence length="446" mass="46308">MKTAAKQQGQGLNRRILALAIPAFGALIAEPLFLAADSAIVGHLGVAELAGMGLAATVVQTVVGLMIFLAYSTTPAVARLLGAGRLAEAYAVGRDGIWLALIVGVVMAVAGWMAAPGLLAAMGATGPVQDFAVDYLRWSMPGLPGMLIVLAATGVLRGLQDTKTPLLVAGVGFLVNIGLNFLLVYGMGLSVAGSAMGTSMVQWGMAAVYLVIVYRGAVKYSVPLRPTWAGLKATTHVGSWLMLRTLSMRIALLATVFVATSQGPVSLAGHQLVMTMYSFLAFALDAIAIAAQALIGKELGASNKALAHSLTRRMIVWGIGFGAVTGLLLAAVAPVLGWVFTSDPAVHQAFTAAIWVLALSQPICGFVFVLDGVLIGAGDARYLAIAGVVNLAVYAPLLVWVDRAGLTGTEGLLWLWAAFALGYTAARAATLGWRVRNDAWMITGAH</sequence>
<feature type="transmembrane region" description="Helical" evidence="8">
    <location>
        <begin position="239"/>
        <end position="260"/>
    </location>
</feature>
<feature type="transmembrane region" description="Helical" evidence="8">
    <location>
        <begin position="272"/>
        <end position="295"/>
    </location>
</feature>
<comment type="subcellular location">
    <subcellularLocation>
        <location evidence="1">Cell membrane</location>
        <topology evidence="1">Multi-pass membrane protein</topology>
    </subcellularLocation>
</comment>
<dbReference type="InterPro" id="IPR048279">
    <property type="entry name" value="MdtK-like"/>
</dbReference>
<evidence type="ECO:0000256" key="3">
    <source>
        <dbReference type="ARBA" id="ARBA00022448"/>
    </source>
</evidence>
<dbReference type="InterPro" id="IPR002528">
    <property type="entry name" value="MATE_fam"/>
</dbReference>
<dbReference type="PIRSF" id="PIRSF006603">
    <property type="entry name" value="DinF"/>
    <property type="match status" value="1"/>
</dbReference>
<feature type="transmembrane region" description="Helical" evidence="8">
    <location>
        <begin position="96"/>
        <end position="115"/>
    </location>
</feature>
<keyword evidence="10" id="KW-1185">Reference proteome</keyword>
<evidence type="ECO:0000256" key="2">
    <source>
        <dbReference type="ARBA" id="ARBA00010199"/>
    </source>
</evidence>
<evidence type="ECO:0000313" key="10">
    <source>
        <dbReference type="Proteomes" id="UP000829069"/>
    </source>
</evidence>
<proteinExistence type="inferred from homology"/>
<feature type="transmembrane region" description="Helical" evidence="8">
    <location>
        <begin position="166"/>
        <end position="188"/>
    </location>
</feature>
<dbReference type="Pfam" id="PF01554">
    <property type="entry name" value="MatE"/>
    <property type="match status" value="2"/>
</dbReference>
<keyword evidence="7 8" id="KW-0472">Membrane</keyword>
<evidence type="ECO:0000256" key="6">
    <source>
        <dbReference type="ARBA" id="ARBA00022989"/>
    </source>
</evidence>
<evidence type="ECO:0000313" key="9">
    <source>
        <dbReference type="EMBL" id="UNK47499.1"/>
    </source>
</evidence>
<keyword evidence="5 8" id="KW-0812">Transmembrane</keyword>
<dbReference type="PANTHER" id="PTHR42893">
    <property type="entry name" value="PROTEIN DETOXIFICATION 44, CHLOROPLASTIC-RELATED"/>
    <property type="match status" value="1"/>
</dbReference>
<evidence type="ECO:0000256" key="4">
    <source>
        <dbReference type="ARBA" id="ARBA00022475"/>
    </source>
</evidence>
<organism evidence="9 10">
    <name type="scientific">Arthrobacter sulfonylureivorans</name>
    <dbReference type="NCBI Taxonomy" id="2486855"/>
    <lineage>
        <taxon>Bacteria</taxon>
        <taxon>Bacillati</taxon>
        <taxon>Actinomycetota</taxon>
        <taxon>Actinomycetes</taxon>
        <taxon>Micrococcales</taxon>
        <taxon>Micrococcaceae</taxon>
        <taxon>Arthrobacter</taxon>
    </lineage>
</organism>